<protein>
    <submittedName>
        <fullName evidence="3">Alpha/beta hydrolase</fullName>
    </submittedName>
</protein>
<dbReference type="Gene3D" id="3.40.50.1820">
    <property type="entry name" value="alpha/beta hydrolase"/>
    <property type="match status" value="1"/>
</dbReference>
<name>A0A9Y2IRP1_9PSEU</name>
<dbReference type="RefSeq" id="WP_285973846.1">
    <property type="nucleotide sequence ID" value="NZ_CP127294.1"/>
</dbReference>
<evidence type="ECO:0000313" key="3">
    <source>
        <dbReference type="EMBL" id="WIX83293.1"/>
    </source>
</evidence>
<dbReference type="InterPro" id="IPR029058">
    <property type="entry name" value="AB_hydrolase_fold"/>
</dbReference>
<keyword evidence="4" id="KW-1185">Reference proteome</keyword>
<keyword evidence="1 3" id="KW-0378">Hydrolase</keyword>
<sequence length="261" mass="27643">MAFVEVRGTRLYYEDEGAGPAVLLLHGWGTSGRVWQSQLPDLIRDHRVVTLDWRGCGRSDRPAAGNTIAGNVADLVEVITALGLEKPAVVGSSMGAVFGTELALVRPDLVGGVVAVDGPGYWPSKGMRDKVHEVTAALLADRPGLVASWVANWYAPAASAALVDWTIRQIVDSAGYIDPLIGESATWDPRPRLPELSVPIAYVHGELDVQIPVEVARTCAALTPGASVHVVAGCGHLPHQEDPVAFTAVLRDVLASLRVVA</sequence>
<feature type="domain" description="AB hydrolase-1" evidence="2">
    <location>
        <begin position="20"/>
        <end position="243"/>
    </location>
</feature>
<reference evidence="3 4" key="1">
    <citation type="submission" date="2023-06" db="EMBL/GenBank/DDBJ databases">
        <authorList>
            <person name="Oyuntsetseg B."/>
            <person name="Kim S.B."/>
        </authorList>
    </citation>
    <scope>NUCLEOTIDE SEQUENCE [LARGE SCALE GENOMIC DNA]</scope>
    <source>
        <strain evidence="3 4">2-15</strain>
    </source>
</reference>
<dbReference type="InterPro" id="IPR000073">
    <property type="entry name" value="AB_hydrolase_1"/>
</dbReference>
<dbReference type="GO" id="GO:0016020">
    <property type="term" value="C:membrane"/>
    <property type="evidence" value="ECO:0007669"/>
    <property type="project" value="TreeGrafter"/>
</dbReference>
<accession>A0A9Y2IRP1</accession>
<dbReference type="PANTHER" id="PTHR43798:SF31">
    <property type="entry name" value="AB HYDROLASE SUPERFAMILY PROTEIN YCLE"/>
    <property type="match status" value="1"/>
</dbReference>
<dbReference type="KEGG" id="acab:QRX50_22280"/>
<evidence type="ECO:0000259" key="2">
    <source>
        <dbReference type="Pfam" id="PF00561"/>
    </source>
</evidence>
<dbReference type="Proteomes" id="UP001236014">
    <property type="component" value="Chromosome"/>
</dbReference>
<dbReference type="SUPFAM" id="SSF53474">
    <property type="entry name" value="alpha/beta-Hydrolases"/>
    <property type="match status" value="1"/>
</dbReference>
<dbReference type="AlphaFoldDB" id="A0A9Y2IRP1"/>
<dbReference type="InterPro" id="IPR050266">
    <property type="entry name" value="AB_hydrolase_sf"/>
</dbReference>
<proteinExistence type="predicted"/>
<dbReference type="PANTHER" id="PTHR43798">
    <property type="entry name" value="MONOACYLGLYCEROL LIPASE"/>
    <property type="match status" value="1"/>
</dbReference>
<dbReference type="Pfam" id="PF00561">
    <property type="entry name" value="Abhydrolase_1"/>
    <property type="match status" value="1"/>
</dbReference>
<dbReference type="GO" id="GO:0016787">
    <property type="term" value="F:hydrolase activity"/>
    <property type="evidence" value="ECO:0007669"/>
    <property type="project" value="UniProtKB-KW"/>
</dbReference>
<evidence type="ECO:0000313" key="4">
    <source>
        <dbReference type="Proteomes" id="UP001236014"/>
    </source>
</evidence>
<evidence type="ECO:0000256" key="1">
    <source>
        <dbReference type="ARBA" id="ARBA00022801"/>
    </source>
</evidence>
<dbReference type="EMBL" id="CP127294">
    <property type="protein sequence ID" value="WIX83293.1"/>
    <property type="molecule type" value="Genomic_DNA"/>
</dbReference>
<organism evidence="3 4">
    <name type="scientific">Amycolatopsis carbonis</name>
    <dbReference type="NCBI Taxonomy" id="715471"/>
    <lineage>
        <taxon>Bacteria</taxon>
        <taxon>Bacillati</taxon>
        <taxon>Actinomycetota</taxon>
        <taxon>Actinomycetes</taxon>
        <taxon>Pseudonocardiales</taxon>
        <taxon>Pseudonocardiaceae</taxon>
        <taxon>Amycolatopsis</taxon>
    </lineage>
</organism>
<gene>
    <name evidence="3" type="ORF">QRX50_22280</name>
</gene>
<dbReference type="PRINTS" id="PR00111">
    <property type="entry name" value="ABHYDROLASE"/>
</dbReference>